<dbReference type="GO" id="GO:0051213">
    <property type="term" value="F:dioxygenase activity"/>
    <property type="evidence" value="ECO:0007669"/>
    <property type="project" value="UniProtKB-KW"/>
</dbReference>
<accession>W2S0N7</accession>
<dbReference type="GeneID" id="19970883"/>
<dbReference type="InterPro" id="IPR009770">
    <property type="entry name" value="HGLS"/>
</dbReference>
<dbReference type="Gene3D" id="3.10.180.80">
    <property type="entry name" value="Uncharacterised protein PF07063, DUF1338"/>
    <property type="match status" value="1"/>
</dbReference>
<dbReference type="STRING" id="1220924.W2S0N7"/>
<keyword evidence="3" id="KW-0560">Oxidoreductase</keyword>
<protein>
    <recommendedName>
        <fullName evidence="7">2-oxoadipate dioxygenase/decarboxylase</fullName>
        <ecNumber evidence="6">1.13.11.93</ecNumber>
    </recommendedName>
    <alternativeName>
        <fullName evidence="8">2-hydroxyglutarate synthase</fullName>
    </alternativeName>
</protein>
<dbReference type="OrthoDB" id="8300246at2759"/>
<dbReference type="RefSeq" id="XP_008716117.1">
    <property type="nucleotide sequence ID" value="XM_008717895.1"/>
</dbReference>
<dbReference type="PANTHER" id="PTHR39479">
    <property type="match status" value="1"/>
</dbReference>
<dbReference type="VEuPathDB" id="FungiDB:HMPREF1541_03544"/>
<organism evidence="9 10">
    <name type="scientific">Cyphellophora europaea (strain CBS 101466)</name>
    <name type="common">Phialophora europaea</name>
    <dbReference type="NCBI Taxonomy" id="1220924"/>
    <lineage>
        <taxon>Eukaryota</taxon>
        <taxon>Fungi</taxon>
        <taxon>Dikarya</taxon>
        <taxon>Ascomycota</taxon>
        <taxon>Pezizomycotina</taxon>
        <taxon>Eurotiomycetes</taxon>
        <taxon>Chaetothyriomycetidae</taxon>
        <taxon>Chaetothyriales</taxon>
        <taxon>Cyphellophoraceae</taxon>
        <taxon>Cyphellophora</taxon>
    </lineage>
</organism>
<evidence type="ECO:0000256" key="6">
    <source>
        <dbReference type="ARBA" id="ARBA00035023"/>
    </source>
</evidence>
<dbReference type="Proteomes" id="UP000030752">
    <property type="component" value="Unassembled WGS sequence"/>
</dbReference>
<dbReference type="CDD" id="cd16348">
    <property type="entry name" value="VOC_YdcJ_like"/>
    <property type="match status" value="1"/>
</dbReference>
<evidence type="ECO:0000256" key="4">
    <source>
        <dbReference type="ARBA" id="ARBA00023004"/>
    </source>
</evidence>
<comment type="cofactor">
    <cofactor evidence="1">
        <name>Fe(2+)</name>
        <dbReference type="ChEBI" id="CHEBI:29033"/>
    </cofactor>
</comment>
<evidence type="ECO:0000256" key="8">
    <source>
        <dbReference type="ARBA" id="ARBA00035045"/>
    </source>
</evidence>
<dbReference type="AlphaFoldDB" id="W2S0N7"/>
<evidence type="ECO:0000313" key="10">
    <source>
        <dbReference type="Proteomes" id="UP000030752"/>
    </source>
</evidence>
<evidence type="ECO:0000256" key="2">
    <source>
        <dbReference type="ARBA" id="ARBA00022964"/>
    </source>
</evidence>
<sequence length="463" mass="51831">MASDHFKWNEDDARTKFAEALSAMYAQEVPLYQDLVSIVRDVDQSVLASSKHPVQHIEPRHQIERHGAIRLGTEQELRSISRLFALFGMHPVGYYDLTAVGFPLHATAFRPISEESLAHNPFRVFTTLLRLDMVPEALRRKAENVLQQRRLFSPRLLQLIDRAETGSLTTNKGFAELLEEALHIFRWQSRSTVTYDEYRALKSEHPIIADIVCFPSAHINHLTPRTLDIDAVQSEMVQRGLPAKERIEGPPVRTCPILLRQTSFKALDERVVFESTAAAGVTGTHTARFGEVEQRGAALTRKGRKLYDQLLAQATQEAETSGTCFDAAVHSAFKAFPDTWSQLREQGLIFVRYKVATSGARAASNKFPSGECLEIDDLLASKLVEFEPLTYEDFLPLSAAGIFRSNLTGVAINSQQQVDDDHRREFELALGRQPLDEFGLYAALQQESIDRCAEALGVAGIVA</sequence>
<evidence type="ECO:0000256" key="1">
    <source>
        <dbReference type="ARBA" id="ARBA00001954"/>
    </source>
</evidence>
<name>W2S0N7_CYPE1</name>
<gene>
    <name evidence="9" type="ORF">HMPREF1541_03544</name>
</gene>
<dbReference type="PANTHER" id="PTHR39479:SF2">
    <property type="entry name" value="2-OXOADIPATE DIOXYGENASE_DECARBOXYLASE"/>
    <property type="match status" value="1"/>
</dbReference>
<dbReference type="SMART" id="SM01150">
    <property type="entry name" value="DUF1338"/>
    <property type="match status" value="1"/>
</dbReference>
<evidence type="ECO:0000256" key="3">
    <source>
        <dbReference type="ARBA" id="ARBA00023002"/>
    </source>
</evidence>
<dbReference type="Pfam" id="PF07063">
    <property type="entry name" value="HGLS"/>
    <property type="match status" value="1"/>
</dbReference>
<dbReference type="EMBL" id="KB822719">
    <property type="protein sequence ID" value="ETN41608.1"/>
    <property type="molecule type" value="Genomic_DNA"/>
</dbReference>
<dbReference type="eggNOG" id="ENOG502QV4Z">
    <property type="taxonomic scope" value="Eukaryota"/>
</dbReference>
<keyword evidence="2" id="KW-0223">Dioxygenase</keyword>
<dbReference type="EC" id="1.13.11.93" evidence="6"/>
<evidence type="ECO:0000313" key="9">
    <source>
        <dbReference type="EMBL" id="ETN41608.1"/>
    </source>
</evidence>
<dbReference type="HOGENOM" id="CLU_026640_0_0_1"/>
<keyword evidence="4" id="KW-0408">Iron</keyword>
<dbReference type="InterPro" id="IPR047869">
    <property type="entry name" value="YdcJ_bac-like"/>
</dbReference>
<keyword evidence="10" id="KW-1185">Reference proteome</keyword>
<reference evidence="9 10" key="1">
    <citation type="submission" date="2013-03" db="EMBL/GenBank/DDBJ databases">
        <title>The Genome Sequence of Phialophora europaea CBS 101466.</title>
        <authorList>
            <consortium name="The Broad Institute Genomics Platform"/>
            <person name="Cuomo C."/>
            <person name="de Hoog S."/>
            <person name="Gorbushina A."/>
            <person name="Walker B."/>
            <person name="Young S.K."/>
            <person name="Zeng Q."/>
            <person name="Gargeya S."/>
            <person name="Fitzgerald M."/>
            <person name="Haas B."/>
            <person name="Abouelleil A."/>
            <person name="Allen A.W."/>
            <person name="Alvarado L."/>
            <person name="Arachchi H.M."/>
            <person name="Berlin A.M."/>
            <person name="Chapman S.B."/>
            <person name="Gainer-Dewar J."/>
            <person name="Goldberg J."/>
            <person name="Griggs A."/>
            <person name="Gujja S."/>
            <person name="Hansen M."/>
            <person name="Howarth C."/>
            <person name="Imamovic A."/>
            <person name="Ireland A."/>
            <person name="Larimer J."/>
            <person name="McCowan C."/>
            <person name="Murphy C."/>
            <person name="Pearson M."/>
            <person name="Poon T.W."/>
            <person name="Priest M."/>
            <person name="Roberts A."/>
            <person name="Saif S."/>
            <person name="Shea T."/>
            <person name="Sisk P."/>
            <person name="Sykes S."/>
            <person name="Wortman J."/>
            <person name="Nusbaum C."/>
            <person name="Birren B."/>
        </authorList>
    </citation>
    <scope>NUCLEOTIDE SEQUENCE [LARGE SCALE GENOMIC DNA]</scope>
    <source>
        <strain evidence="9 10">CBS 101466</strain>
    </source>
</reference>
<comment type="similarity">
    <text evidence="5">Belongs to the 2-oxoadipate dioxygenase/decarboxylase family.</text>
</comment>
<dbReference type="InParanoid" id="W2S0N7"/>
<proteinExistence type="inferred from homology"/>
<evidence type="ECO:0000256" key="7">
    <source>
        <dbReference type="ARBA" id="ARBA00035034"/>
    </source>
</evidence>
<evidence type="ECO:0000256" key="5">
    <source>
        <dbReference type="ARBA" id="ARBA00035013"/>
    </source>
</evidence>